<dbReference type="GO" id="GO:0052621">
    <property type="term" value="F:diguanylate cyclase activity"/>
    <property type="evidence" value="ECO:0007669"/>
    <property type="project" value="TreeGrafter"/>
</dbReference>
<organism evidence="4 5">
    <name type="scientific">Kribbella caucasensis</name>
    <dbReference type="NCBI Taxonomy" id="2512215"/>
    <lineage>
        <taxon>Bacteria</taxon>
        <taxon>Bacillati</taxon>
        <taxon>Actinomycetota</taxon>
        <taxon>Actinomycetes</taxon>
        <taxon>Propionibacteriales</taxon>
        <taxon>Kribbellaceae</taxon>
        <taxon>Kribbella</taxon>
    </lineage>
</organism>
<dbReference type="GO" id="GO:0005886">
    <property type="term" value="C:plasma membrane"/>
    <property type="evidence" value="ECO:0007669"/>
    <property type="project" value="TreeGrafter"/>
</dbReference>
<accession>A0A4R6JGJ2</accession>
<dbReference type="InterPro" id="IPR050469">
    <property type="entry name" value="Diguanylate_Cyclase"/>
</dbReference>
<evidence type="ECO:0000256" key="1">
    <source>
        <dbReference type="SAM" id="MobiDB-lite"/>
    </source>
</evidence>
<dbReference type="InterPro" id="IPR043128">
    <property type="entry name" value="Rev_trsase/Diguanyl_cyclase"/>
</dbReference>
<feature type="compositionally biased region" description="Basic and acidic residues" evidence="1">
    <location>
        <begin position="500"/>
        <end position="511"/>
    </location>
</feature>
<dbReference type="Proteomes" id="UP000295388">
    <property type="component" value="Unassembled WGS sequence"/>
</dbReference>
<feature type="domain" description="GGDEF" evidence="3">
    <location>
        <begin position="274"/>
        <end position="418"/>
    </location>
</feature>
<dbReference type="InterPro" id="IPR029787">
    <property type="entry name" value="Nucleotide_cyclase"/>
</dbReference>
<dbReference type="InterPro" id="IPR000160">
    <property type="entry name" value="GGDEF_dom"/>
</dbReference>
<dbReference type="GO" id="GO:1902201">
    <property type="term" value="P:negative regulation of bacterial-type flagellum-dependent cell motility"/>
    <property type="evidence" value="ECO:0007669"/>
    <property type="project" value="TreeGrafter"/>
</dbReference>
<feature type="compositionally biased region" description="Low complexity" evidence="1">
    <location>
        <begin position="486"/>
        <end position="498"/>
    </location>
</feature>
<dbReference type="PROSITE" id="PS50887">
    <property type="entry name" value="GGDEF"/>
    <property type="match status" value="1"/>
</dbReference>
<dbReference type="GO" id="GO:0043709">
    <property type="term" value="P:cell adhesion involved in single-species biofilm formation"/>
    <property type="evidence" value="ECO:0007669"/>
    <property type="project" value="TreeGrafter"/>
</dbReference>
<dbReference type="CDD" id="cd01949">
    <property type="entry name" value="GGDEF"/>
    <property type="match status" value="1"/>
</dbReference>
<dbReference type="FunFam" id="3.30.70.270:FF:000001">
    <property type="entry name" value="Diguanylate cyclase domain protein"/>
    <property type="match status" value="1"/>
</dbReference>
<dbReference type="Pfam" id="PF00990">
    <property type="entry name" value="GGDEF"/>
    <property type="match status" value="1"/>
</dbReference>
<proteinExistence type="predicted"/>
<evidence type="ECO:0000256" key="2">
    <source>
        <dbReference type="SAM" id="Phobius"/>
    </source>
</evidence>
<dbReference type="Gene3D" id="3.30.70.270">
    <property type="match status" value="1"/>
</dbReference>
<feature type="transmembrane region" description="Helical" evidence="2">
    <location>
        <begin position="163"/>
        <end position="182"/>
    </location>
</feature>
<feature type="region of interest" description="Disordered" evidence="1">
    <location>
        <begin position="440"/>
        <end position="572"/>
    </location>
</feature>
<comment type="caution">
    <text evidence="4">The sequence shown here is derived from an EMBL/GenBank/DDBJ whole genome shotgun (WGS) entry which is preliminary data.</text>
</comment>
<evidence type="ECO:0000313" key="4">
    <source>
        <dbReference type="EMBL" id="TDO33746.1"/>
    </source>
</evidence>
<dbReference type="SUPFAM" id="SSF55073">
    <property type="entry name" value="Nucleotide cyclase"/>
    <property type="match status" value="1"/>
</dbReference>
<dbReference type="SMART" id="SM00267">
    <property type="entry name" value="GGDEF"/>
    <property type="match status" value="1"/>
</dbReference>
<dbReference type="NCBIfam" id="TIGR00254">
    <property type="entry name" value="GGDEF"/>
    <property type="match status" value="1"/>
</dbReference>
<keyword evidence="2" id="KW-0812">Transmembrane</keyword>
<keyword evidence="2" id="KW-0472">Membrane</keyword>
<keyword evidence="2" id="KW-1133">Transmembrane helix</keyword>
<feature type="transmembrane region" description="Helical" evidence="2">
    <location>
        <begin position="12"/>
        <end position="37"/>
    </location>
</feature>
<feature type="transmembrane region" description="Helical" evidence="2">
    <location>
        <begin position="86"/>
        <end position="111"/>
    </location>
</feature>
<evidence type="ECO:0000313" key="5">
    <source>
        <dbReference type="Proteomes" id="UP000295388"/>
    </source>
</evidence>
<name>A0A4R6JGJ2_9ACTN</name>
<feature type="transmembrane region" description="Helical" evidence="2">
    <location>
        <begin position="203"/>
        <end position="225"/>
    </location>
</feature>
<keyword evidence="5" id="KW-1185">Reference proteome</keyword>
<protein>
    <submittedName>
        <fullName evidence="4">Diguanylate cyclase (GGDEF)-like protein</fullName>
    </submittedName>
</protein>
<dbReference type="AlphaFoldDB" id="A0A4R6JGJ2"/>
<evidence type="ECO:0000259" key="3">
    <source>
        <dbReference type="PROSITE" id="PS50887"/>
    </source>
</evidence>
<feature type="compositionally biased region" description="Low complexity" evidence="1">
    <location>
        <begin position="552"/>
        <end position="565"/>
    </location>
</feature>
<sequence>MVAQSRRAVRNWALWTLTVPAFGLVVLVDLLAIGYGVRAFSELPSWRGIDLVFALTVSALISVEGARRVENRRRRGGPLHKDLAPAWMIAAALILHPALAILVAMSLRIWWRIRAGKCIPYRWAFSTAVHVLAVGAAHAVFVSARDLFGGGALGLVVSMTAGAFAYVTTETLLCGLAISLIVPGSTRRDTIGGRDDLCVDATAATFGCLLAGAALVSPWFAFVAIPVTLTAQRALLLGQLESEAQTDPKTRLGRVDWWRRRTEEMVRTARTQREPMAVLLIDIDHFKQVNDRHGHLVGDEALRAVATILRSAIRAKDVIGRFGGEEFVIALPDTDLADATVTADRLRTAVAASPLAAMCAGVLDDPGLDPDTFHLTVSIGVAVYPTDGLTVDALLLRADRAMYAAKSAGRDRVRLAADLPNPALAPSSVPAASTLFDDPTRAFPGAPTRALPGEPARVLPGDPARTLQGEPARTLPGDSARAVRGEPASAFPAESAAPRDPARLHRGEPTRVVRTGSARARTPDADRAAPNQAARVLPRDPARDSSSGARVLPSDLARDSSAALARPERHPR</sequence>
<feature type="transmembrane region" description="Helical" evidence="2">
    <location>
        <begin position="123"/>
        <end position="143"/>
    </location>
</feature>
<dbReference type="PANTHER" id="PTHR45138">
    <property type="entry name" value="REGULATORY COMPONENTS OF SENSORY TRANSDUCTION SYSTEM"/>
    <property type="match status" value="1"/>
</dbReference>
<dbReference type="EMBL" id="SNWQ01000031">
    <property type="protein sequence ID" value="TDO33746.1"/>
    <property type="molecule type" value="Genomic_DNA"/>
</dbReference>
<gene>
    <name evidence="4" type="ORF">EV643_13112</name>
</gene>
<dbReference type="PANTHER" id="PTHR45138:SF9">
    <property type="entry name" value="DIGUANYLATE CYCLASE DGCM-RELATED"/>
    <property type="match status" value="1"/>
</dbReference>
<reference evidence="4 5" key="1">
    <citation type="submission" date="2019-03" db="EMBL/GenBank/DDBJ databases">
        <title>Genomic Encyclopedia of Type Strains, Phase III (KMG-III): the genomes of soil and plant-associated and newly described type strains.</title>
        <authorList>
            <person name="Whitman W."/>
        </authorList>
    </citation>
    <scope>NUCLEOTIDE SEQUENCE [LARGE SCALE GENOMIC DNA]</scope>
    <source>
        <strain evidence="4 5">VKM Ac-2527</strain>
    </source>
</reference>